<evidence type="ECO:0000313" key="2">
    <source>
        <dbReference type="Proteomes" id="UP000186817"/>
    </source>
</evidence>
<proteinExistence type="predicted"/>
<comment type="caution">
    <text evidence="1">The sequence shown here is derived from an EMBL/GenBank/DDBJ whole genome shotgun (WGS) entry which is preliminary data.</text>
</comment>
<protein>
    <submittedName>
        <fullName evidence="1">Uncharacterized protein</fullName>
    </submittedName>
</protein>
<keyword evidence="2" id="KW-1185">Reference proteome</keyword>
<dbReference type="AlphaFoldDB" id="A0A1Q9DG80"/>
<accession>A0A1Q9DG80</accession>
<organism evidence="1 2">
    <name type="scientific">Symbiodinium microadriaticum</name>
    <name type="common">Dinoflagellate</name>
    <name type="synonym">Zooxanthella microadriatica</name>
    <dbReference type="NCBI Taxonomy" id="2951"/>
    <lineage>
        <taxon>Eukaryota</taxon>
        <taxon>Sar</taxon>
        <taxon>Alveolata</taxon>
        <taxon>Dinophyceae</taxon>
        <taxon>Suessiales</taxon>
        <taxon>Symbiodiniaceae</taxon>
        <taxon>Symbiodinium</taxon>
    </lineage>
</organism>
<sequence>MNAVPHGDHPVLQTVTFKRVPGQYTPPGAADPRLLILPAHEGLVPSVVSPASCIPGGGGGGGGGGPGNAVLLVLLAVLDGVVPRS</sequence>
<reference evidence="1 2" key="1">
    <citation type="submission" date="2016-02" db="EMBL/GenBank/DDBJ databases">
        <title>Genome analysis of coral dinoflagellate symbionts highlights evolutionary adaptations to a symbiotic lifestyle.</title>
        <authorList>
            <person name="Aranda M."/>
            <person name="Li Y."/>
            <person name="Liew Y.J."/>
            <person name="Baumgarten S."/>
            <person name="Simakov O."/>
            <person name="Wilson M."/>
            <person name="Piel J."/>
            <person name="Ashoor H."/>
            <person name="Bougouffa S."/>
            <person name="Bajic V.B."/>
            <person name="Ryu T."/>
            <person name="Ravasi T."/>
            <person name="Bayer T."/>
            <person name="Micklem G."/>
            <person name="Kim H."/>
            <person name="Bhak J."/>
            <person name="Lajeunesse T.C."/>
            <person name="Voolstra C.R."/>
        </authorList>
    </citation>
    <scope>NUCLEOTIDE SEQUENCE [LARGE SCALE GENOMIC DNA]</scope>
    <source>
        <strain evidence="1 2">CCMP2467</strain>
    </source>
</reference>
<gene>
    <name evidence="1" type="ORF">AK812_SmicGene23848</name>
</gene>
<dbReference type="EMBL" id="LSRX01000554">
    <property type="protein sequence ID" value="OLP94178.1"/>
    <property type="molecule type" value="Genomic_DNA"/>
</dbReference>
<dbReference type="Proteomes" id="UP000186817">
    <property type="component" value="Unassembled WGS sequence"/>
</dbReference>
<evidence type="ECO:0000313" key="1">
    <source>
        <dbReference type="EMBL" id="OLP94178.1"/>
    </source>
</evidence>
<name>A0A1Q9DG80_SYMMI</name>